<proteinExistence type="inferred from homology"/>
<dbReference type="PROSITE" id="PS50968">
    <property type="entry name" value="BIOTINYL_LIPOYL"/>
    <property type="match status" value="1"/>
</dbReference>
<dbReference type="InterPro" id="IPR023213">
    <property type="entry name" value="CAT-like_dom_sf"/>
</dbReference>
<dbReference type="Proteomes" id="UP000245699">
    <property type="component" value="Unassembled WGS sequence"/>
</dbReference>
<dbReference type="Pfam" id="PF00198">
    <property type="entry name" value="2-oxoacid_dh"/>
    <property type="match status" value="1"/>
</dbReference>
<dbReference type="Gene3D" id="2.40.50.100">
    <property type="match status" value="1"/>
</dbReference>
<dbReference type="GO" id="GO:0045333">
    <property type="term" value="P:cellular respiration"/>
    <property type="evidence" value="ECO:0007669"/>
    <property type="project" value="UniProtKB-ARBA"/>
</dbReference>
<dbReference type="InterPro" id="IPR004167">
    <property type="entry name" value="PSBD"/>
</dbReference>
<keyword evidence="4 9" id="KW-0808">Transferase</keyword>
<evidence type="ECO:0000256" key="6">
    <source>
        <dbReference type="ARBA" id="ARBA00022946"/>
    </source>
</evidence>
<dbReference type="InterPro" id="IPR000089">
    <property type="entry name" value="Biotin_lipoyl"/>
</dbReference>
<accession>A0A2T9Y1U4</accession>
<evidence type="ECO:0000256" key="1">
    <source>
        <dbReference type="ARBA" id="ARBA00001938"/>
    </source>
</evidence>
<evidence type="ECO:0000256" key="8">
    <source>
        <dbReference type="ARBA" id="ARBA00023315"/>
    </source>
</evidence>
<dbReference type="PROSITE" id="PS51826">
    <property type="entry name" value="PSBD"/>
    <property type="match status" value="1"/>
</dbReference>
<dbReference type="InterPro" id="IPR036625">
    <property type="entry name" value="E3-bd_dom_sf"/>
</dbReference>
<dbReference type="PANTHER" id="PTHR43178">
    <property type="entry name" value="DIHYDROLIPOAMIDE ACETYLTRANSFERASE COMPONENT OF PYRUVATE DEHYDROGENASE COMPLEX"/>
    <property type="match status" value="1"/>
</dbReference>
<dbReference type="Pfam" id="PF02817">
    <property type="entry name" value="E3_binding"/>
    <property type="match status" value="1"/>
</dbReference>
<dbReference type="Pfam" id="PF00364">
    <property type="entry name" value="Biotin_lipoyl"/>
    <property type="match status" value="1"/>
</dbReference>
<dbReference type="FunFam" id="3.30.559.10:FF:000007">
    <property type="entry name" value="Dihydrolipoamide acetyltransferase component of pyruvate dehydrogenase complex"/>
    <property type="match status" value="1"/>
</dbReference>
<keyword evidence="5 9" id="KW-0450">Lipoyl</keyword>
<keyword evidence="13" id="KW-1185">Reference proteome</keyword>
<dbReference type="PANTHER" id="PTHR43178:SF5">
    <property type="entry name" value="LIPOAMIDE ACYLTRANSFERASE COMPONENT OF BRANCHED-CHAIN ALPHA-KETO ACID DEHYDROGENASE COMPLEX, MITOCHONDRIAL"/>
    <property type="match status" value="1"/>
</dbReference>
<keyword evidence="7" id="KW-0496">Mitochondrion</keyword>
<dbReference type="SUPFAM" id="SSF47005">
    <property type="entry name" value="Peripheral subunit-binding domain of 2-oxo acid dehydrogenase complex"/>
    <property type="match status" value="1"/>
</dbReference>
<evidence type="ECO:0000313" key="12">
    <source>
        <dbReference type="EMBL" id="PVU86277.1"/>
    </source>
</evidence>
<evidence type="ECO:0000313" key="13">
    <source>
        <dbReference type="Proteomes" id="UP000245699"/>
    </source>
</evidence>
<dbReference type="FunFam" id="2.40.50.100:FF:000013">
    <property type="entry name" value="Dihydrolipoamide acetyltransferase component of pyruvate dehydrogenase complex"/>
    <property type="match status" value="1"/>
</dbReference>
<comment type="caution">
    <text evidence="12">The sequence shown here is derived from an EMBL/GenBank/DDBJ whole genome shotgun (WGS) entry which is preliminary data.</text>
</comment>
<dbReference type="AlphaFoldDB" id="A0A2T9Y1U4"/>
<comment type="similarity">
    <text evidence="3 9">Belongs to the 2-oxoacid dehydrogenase family.</text>
</comment>
<protein>
    <recommendedName>
        <fullName evidence="9">Dihydrolipoamide acetyltransferase component of pyruvate dehydrogenase complex</fullName>
        <ecNumber evidence="9">2.3.1.-</ecNumber>
    </recommendedName>
</protein>
<dbReference type="SUPFAM" id="SSF51230">
    <property type="entry name" value="Single hybrid motif"/>
    <property type="match status" value="1"/>
</dbReference>
<dbReference type="EMBL" id="MBFT01000943">
    <property type="protein sequence ID" value="PVU86277.1"/>
    <property type="molecule type" value="Genomic_DNA"/>
</dbReference>
<gene>
    <name evidence="12" type="ORF">BB559_006575</name>
</gene>
<organism evidence="12 13">
    <name type="scientific">Furculomyces boomerangus</name>
    <dbReference type="NCBI Taxonomy" id="61424"/>
    <lineage>
        <taxon>Eukaryota</taxon>
        <taxon>Fungi</taxon>
        <taxon>Fungi incertae sedis</taxon>
        <taxon>Zoopagomycota</taxon>
        <taxon>Kickxellomycotina</taxon>
        <taxon>Harpellomycetes</taxon>
        <taxon>Harpellales</taxon>
        <taxon>Harpellaceae</taxon>
        <taxon>Furculomyces</taxon>
    </lineage>
</organism>
<dbReference type="SUPFAM" id="SSF52777">
    <property type="entry name" value="CoA-dependent acyltransferases"/>
    <property type="match status" value="1"/>
</dbReference>
<evidence type="ECO:0000256" key="4">
    <source>
        <dbReference type="ARBA" id="ARBA00022679"/>
    </source>
</evidence>
<dbReference type="EC" id="2.3.1.-" evidence="9"/>
<evidence type="ECO:0000256" key="9">
    <source>
        <dbReference type="RuleBase" id="RU003423"/>
    </source>
</evidence>
<dbReference type="GO" id="GO:0005759">
    <property type="term" value="C:mitochondrial matrix"/>
    <property type="evidence" value="ECO:0007669"/>
    <property type="project" value="UniProtKB-SubCell"/>
</dbReference>
<dbReference type="Gene3D" id="4.10.320.10">
    <property type="entry name" value="E3-binding domain"/>
    <property type="match status" value="1"/>
</dbReference>
<sequence>MFHKATSLRFNIPKLSRFHPKRYPLCDSQQFLRGFTVSAFRQGIIPYRLADIGEGITECEIIQWYVKPGDSVSQFDKICEVQSDKATVEITSRYDGVIKELLYSENDVAIVGKPLLTIEKNVDLTKISGTGKEGRILKEDVIAYLAQQTNTGSPQFTPEAQDILIQQQPTQPTPVFQPSVSEEIRKLTKVQKAMFKSMTAALSIPRFGYSDNIVMDTLIEMRNQLKAELSSSGEGNNIKLTYLPFFIKASSMALLKYPILNAKIVMPSSESIEPQLLFRNHHNIGIAMDTPSGLLVPNIKNVEKKSILEIASELKNINEQAKAGTLTLDQVTGGTFSISSVGNFGGTNLSPVIVTTEVCIGAFGKISRVPVYKTFVDSTTGTVSERVVPSNILVANWSADHRVIDGATMARFGGLFKKYLEQPSLMLANLK</sequence>
<dbReference type="PROSITE" id="PS00189">
    <property type="entry name" value="LIPOYL"/>
    <property type="match status" value="1"/>
</dbReference>
<comment type="cofactor">
    <cofactor evidence="1 9">
        <name>(R)-lipoate</name>
        <dbReference type="ChEBI" id="CHEBI:83088"/>
    </cofactor>
</comment>
<evidence type="ECO:0000256" key="2">
    <source>
        <dbReference type="ARBA" id="ARBA00004305"/>
    </source>
</evidence>
<name>A0A2T9Y1U4_9FUNG</name>
<evidence type="ECO:0000256" key="3">
    <source>
        <dbReference type="ARBA" id="ARBA00007317"/>
    </source>
</evidence>
<reference evidence="12 13" key="1">
    <citation type="journal article" date="2018" name="MBio">
        <title>Comparative Genomics Reveals the Core Gene Toolbox for the Fungus-Insect Symbiosis.</title>
        <authorList>
            <person name="Wang Y."/>
            <person name="Stata M."/>
            <person name="Wang W."/>
            <person name="Stajich J.E."/>
            <person name="White M.M."/>
            <person name="Moncalvo J.M."/>
        </authorList>
    </citation>
    <scope>NUCLEOTIDE SEQUENCE [LARGE SCALE GENOMIC DNA]</scope>
    <source>
        <strain evidence="12 13">AUS-77-4</strain>
    </source>
</reference>
<dbReference type="InterPro" id="IPR011053">
    <property type="entry name" value="Single_hybrid_motif"/>
</dbReference>
<comment type="subcellular location">
    <subcellularLocation>
        <location evidence="2">Mitochondrion matrix</location>
    </subcellularLocation>
</comment>
<feature type="domain" description="Lipoyl-binding" evidence="10">
    <location>
        <begin position="40"/>
        <end position="119"/>
    </location>
</feature>
<dbReference type="InterPro" id="IPR001078">
    <property type="entry name" value="2-oxoacid_DH_actylTfrase"/>
</dbReference>
<dbReference type="InterPro" id="IPR050743">
    <property type="entry name" value="2-oxoacid_DH_E2_comp"/>
</dbReference>
<keyword evidence="8 9" id="KW-0012">Acyltransferase</keyword>
<dbReference type="OrthoDB" id="15567at2759"/>
<dbReference type="InterPro" id="IPR003016">
    <property type="entry name" value="2-oxoA_DH_lipoyl-BS"/>
</dbReference>
<feature type="domain" description="Peripheral subunit-binding (PSBD)" evidence="11">
    <location>
        <begin position="108"/>
        <end position="145"/>
    </location>
</feature>
<dbReference type="CDD" id="cd06849">
    <property type="entry name" value="lipoyl_domain"/>
    <property type="match status" value="1"/>
</dbReference>
<evidence type="ECO:0000259" key="10">
    <source>
        <dbReference type="PROSITE" id="PS50968"/>
    </source>
</evidence>
<evidence type="ECO:0000256" key="5">
    <source>
        <dbReference type="ARBA" id="ARBA00022823"/>
    </source>
</evidence>
<dbReference type="GO" id="GO:0016407">
    <property type="term" value="F:acetyltransferase activity"/>
    <property type="evidence" value="ECO:0007669"/>
    <property type="project" value="TreeGrafter"/>
</dbReference>
<dbReference type="GO" id="GO:0031405">
    <property type="term" value="F:lipoic acid binding"/>
    <property type="evidence" value="ECO:0007669"/>
    <property type="project" value="TreeGrafter"/>
</dbReference>
<evidence type="ECO:0000256" key="7">
    <source>
        <dbReference type="ARBA" id="ARBA00023128"/>
    </source>
</evidence>
<evidence type="ECO:0000259" key="11">
    <source>
        <dbReference type="PROSITE" id="PS51826"/>
    </source>
</evidence>
<dbReference type="STRING" id="61424.A0A2T9Y1U4"/>
<keyword evidence="6" id="KW-0809">Transit peptide</keyword>
<dbReference type="Gene3D" id="3.30.559.10">
    <property type="entry name" value="Chloramphenicol acetyltransferase-like domain"/>
    <property type="match status" value="1"/>
</dbReference>